<protein>
    <submittedName>
        <fullName evidence="3">Uncharacterized protein</fullName>
    </submittedName>
</protein>
<gene>
    <name evidence="3" type="ORF">GCM10010269_11510</name>
</gene>
<dbReference type="Proteomes" id="UP000606194">
    <property type="component" value="Unassembled WGS sequence"/>
</dbReference>
<keyword evidence="4" id="KW-1185">Reference proteome</keyword>
<feature type="compositionally biased region" description="Polar residues" evidence="1">
    <location>
        <begin position="126"/>
        <end position="141"/>
    </location>
</feature>
<reference evidence="3" key="1">
    <citation type="journal article" date="2014" name="Int. J. Syst. Evol. Microbiol.">
        <title>Complete genome sequence of Corynebacterium casei LMG S-19264T (=DSM 44701T), isolated from a smear-ripened cheese.</title>
        <authorList>
            <consortium name="US DOE Joint Genome Institute (JGI-PGF)"/>
            <person name="Walter F."/>
            <person name="Albersmeier A."/>
            <person name="Kalinowski J."/>
            <person name="Ruckert C."/>
        </authorList>
    </citation>
    <scope>NUCLEOTIDE SEQUENCE</scope>
    <source>
        <strain evidence="3">JCM 4386</strain>
    </source>
</reference>
<evidence type="ECO:0000313" key="3">
    <source>
        <dbReference type="EMBL" id="GGR74194.1"/>
    </source>
</evidence>
<feature type="compositionally biased region" description="Basic and acidic residues" evidence="1">
    <location>
        <begin position="58"/>
        <end position="78"/>
    </location>
</feature>
<evidence type="ECO:0000313" key="4">
    <source>
        <dbReference type="Proteomes" id="UP000606194"/>
    </source>
</evidence>
<proteinExistence type="predicted"/>
<feature type="transmembrane region" description="Helical" evidence="2">
    <location>
        <begin position="153"/>
        <end position="174"/>
    </location>
</feature>
<name>A0A918FSK8_9ACTN</name>
<organism evidence="3 4">
    <name type="scientific">Streptomyces humidus</name>
    <dbReference type="NCBI Taxonomy" id="52259"/>
    <lineage>
        <taxon>Bacteria</taxon>
        <taxon>Bacillati</taxon>
        <taxon>Actinomycetota</taxon>
        <taxon>Actinomycetes</taxon>
        <taxon>Kitasatosporales</taxon>
        <taxon>Streptomycetaceae</taxon>
        <taxon>Streptomyces</taxon>
    </lineage>
</organism>
<keyword evidence="2" id="KW-0472">Membrane</keyword>
<evidence type="ECO:0000256" key="1">
    <source>
        <dbReference type="SAM" id="MobiDB-lite"/>
    </source>
</evidence>
<keyword evidence="2" id="KW-0812">Transmembrane</keyword>
<evidence type="ECO:0000256" key="2">
    <source>
        <dbReference type="SAM" id="Phobius"/>
    </source>
</evidence>
<comment type="caution">
    <text evidence="3">The sequence shown here is derived from an EMBL/GenBank/DDBJ whole genome shotgun (WGS) entry which is preliminary data.</text>
</comment>
<feature type="compositionally biased region" description="Low complexity" evidence="1">
    <location>
        <begin position="34"/>
        <end position="49"/>
    </location>
</feature>
<dbReference type="EMBL" id="BMTL01000004">
    <property type="protein sequence ID" value="GGR74194.1"/>
    <property type="molecule type" value="Genomic_DNA"/>
</dbReference>
<feature type="region of interest" description="Disordered" evidence="1">
    <location>
        <begin position="34"/>
        <end position="147"/>
    </location>
</feature>
<keyword evidence="2" id="KW-1133">Transmembrane helix</keyword>
<dbReference type="RefSeq" id="WP_190148137.1">
    <property type="nucleotide sequence ID" value="NZ_BMTL01000004.1"/>
</dbReference>
<accession>A0A918FSK8</accession>
<reference evidence="3" key="2">
    <citation type="submission" date="2020-09" db="EMBL/GenBank/DDBJ databases">
        <authorList>
            <person name="Sun Q."/>
            <person name="Ohkuma M."/>
        </authorList>
    </citation>
    <scope>NUCLEOTIDE SEQUENCE</scope>
    <source>
        <strain evidence="3">JCM 4386</strain>
    </source>
</reference>
<feature type="compositionally biased region" description="Acidic residues" evidence="1">
    <location>
        <begin position="79"/>
        <end position="108"/>
    </location>
</feature>
<dbReference type="AlphaFoldDB" id="A0A918FSK8"/>
<sequence length="179" mass="17861">MTPWQWAWCGTRAATTALAGVLVLSYGGAASYAAGSAHGRVPVSAQAPAPATPSPSPREPDRAGSRAGEGRERPGRGDEGEDGTAQEPGGEDVPGEDPDSGDGEAEAGDGEHADDGASRPPESPVPVTSTEPQDSVGQAATQGERADGPVLQILPLGSGLVLIGLGIALAIAALRLRRG</sequence>